<name>A0AAJ1AUN5_MEDGN</name>
<dbReference type="RefSeq" id="WP_173878612.1">
    <property type="nucleotide sequence ID" value="NZ_BAABSA010000018.1"/>
</dbReference>
<evidence type="ECO:0000313" key="2">
    <source>
        <dbReference type="Proteomes" id="UP001297422"/>
    </source>
</evidence>
<organism evidence="1 2">
    <name type="scientific">Mediterraneibacter gnavus</name>
    <name type="common">Ruminococcus gnavus</name>
    <dbReference type="NCBI Taxonomy" id="33038"/>
    <lineage>
        <taxon>Bacteria</taxon>
        <taxon>Bacillati</taxon>
        <taxon>Bacillota</taxon>
        <taxon>Clostridia</taxon>
        <taxon>Lachnospirales</taxon>
        <taxon>Lachnospiraceae</taxon>
        <taxon>Mediterraneibacter</taxon>
    </lineage>
</organism>
<evidence type="ECO:0000313" key="1">
    <source>
        <dbReference type="EMBL" id="MCB5492789.1"/>
    </source>
</evidence>
<accession>A0AAJ1AUN5</accession>
<gene>
    <name evidence="1" type="ORF">LIQ10_03390</name>
</gene>
<reference evidence="1" key="1">
    <citation type="submission" date="2021-10" db="EMBL/GenBank/DDBJ databases">
        <title>Collection of gut derived symbiotic bacterial strains cultured from healthy donors.</title>
        <authorList>
            <person name="Lin H."/>
            <person name="Littmann E."/>
            <person name="Claire K."/>
            <person name="Pamer E."/>
        </authorList>
    </citation>
    <scope>NUCLEOTIDE SEQUENCE</scope>
    <source>
        <strain evidence="1">MSK.23.4</strain>
    </source>
</reference>
<sequence>MKMIKITTGNQISVHDFPDGGISEQTMGKRRNFFLRINRRAVLPALPAA</sequence>
<dbReference type="AlphaFoldDB" id="A0AAJ1AUN5"/>
<dbReference type="Proteomes" id="UP001297422">
    <property type="component" value="Unassembled WGS sequence"/>
</dbReference>
<protein>
    <submittedName>
        <fullName evidence="1">Uncharacterized protein</fullName>
    </submittedName>
</protein>
<proteinExistence type="predicted"/>
<comment type="caution">
    <text evidence="1">The sequence shown here is derived from an EMBL/GenBank/DDBJ whole genome shotgun (WGS) entry which is preliminary data.</text>
</comment>
<dbReference type="EMBL" id="JAJBNC010000004">
    <property type="protein sequence ID" value="MCB5492789.1"/>
    <property type="molecule type" value="Genomic_DNA"/>
</dbReference>